<dbReference type="Proteomes" id="UP001164539">
    <property type="component" value="Chromosome 10"/>
</dbReference>
<comment type="caution">
    <text evidence="1">The sequence shown here is derived from an EMBL/GenBank/DDBJ whole genome shotgun (WGS) entry which is preliminary data.</text>
</comment>
<gene>
    <name evidence="1" type="ORF">OWV82_018570</name>
</gene>
<evidence type="ECO:0000313" key="1">
    <source>
        <dbReference type="EMBL" id="KAJ4708660.1"/>
    </source>
</evidence>
<evidence type="ECO:0000313" key="2">
    <source>
        <dbReference type="Proteomes" id="UP001164539"/>
    </source>
</evidence>
<name>A0ACC1XEF2_MELAZ</name>
<sequence>KVLAAALRRTMFSGNVDFAEAEAMRAGIEVAKEACLTPIIIESDSSKLVQLVKGRKNSMNETYWVINEIQELVKPKGIFYVCNILRVCNSVAHNITKLALTQK</sequence>
<organism evidence="1 2">
    <name type="scientific">Melia azedarach</name>
    <name type="common">Chinaberry tree</name>
    <dbReference type="NCBI Taxonomy" id="155640"/>
    <lineage>
        <taxon>Eukaryota</taxon>
        <taxon>Viridiplantae</taxon>
        <taxon>Streptophyta</taxon>
        <taxon>Embryophyta</taxon>
        <taxon>Tracheophyta</taxon>
        <taxon>Spermatophyta</taxon>
        <taxon>Magnoliopsida</taxon>
        <taxon>eudicotyledons</taxon>
        <taxon>Gunneridae</taxon>
        <taxon>Pentapetalae</taxon>
        <taxon>rosids</taxon>
        <taxon>malvids</taxon>
        <taxon>Sapindales</taxon>
        <taxon>Meliaceae</taxon>
        <taxon>Melia</taxon>
    </lineage>
</organism>
<reference evidence="1 2" key="1">
    <citation type="journal article" date="2023" name="Science">
        <title>Complex scaffold remodeling in plant triterpene biosynthesis.</title>
        <authorList>
            <person name="De La Pena R."/>
            <person name="Hodgson H."/>
            <person name="Liu J.C."/>
            <person name="Stephenson M.J."/>
            <person name="Martin A.C."/>
            <person name="Owen C."/>
            <person name="Harkess A."/>
            <person name="Leebens-Mack J."/>
            <person name="Jimenez L.E."/>
            <person name="Osbourn A."/>
            <person name="Sattely E.S."/>
        </authorList>
    </citation>
    <scope>NUCLEOTIDE SEQUENCE [LARGE SCALE GENOMIC DNA]</scope>
    <source>
        <strain evidence="2">cv. JPN11</strain>
        <tissue evidence="1">Leaf</tissue>
    </source>
</reference>
<protein>
    <submittedName>
        <fullName evidence="1">Ribonuclease H-like superfamily protein</fullName>
    </submittedName>
</protein>
<proteinExistence type="predicted"/>
<accession>A0ACC1XEF2</accession>
<dbReference type="EMBL" id="CM051403">
    <property type="protein sequence ID" value="KAJ4708660.1"/>
    <property type="molecule type" value="Genomic_DNA"/>
</dbReference>
<keyword evidence="2" id="KW-1185">Reference proteome</keyword>
<feature type="non-terminal residue" evidence="1">
    <location>
        <position position="1"/>
    </location>
</feature>